<keyword evidence="2" id="KW-1185">Reference proteome</keyword>
<gene>
    <name evidence="1" type="ORF">SMAX5B_005172</name>
</gene>
<protein>
    <submittedName>
        <fullName evidence="1">Uncharacterized protein</fullName>
    </submittedName>
</protein>
<dbReference type="AlphaFoldDB" id="A0A2U9BFD0"/>
<evidence type="ECO:0000313" key="2">
    <source>
        <dbReference type="Proteomes" id="UP000246464"/>
    </source>
</evidence>
<dbReference type="Proteomes" id="UP000246464">
    <property type="component" value="Chromosome 6"/>
</dbReference>
<sequence length="71" mass="7861">MSVKDFDFTLLLLSYISLTEPLVKVLQSKTRLGSTTPSDLRATGTDEKLNAIEENLCPNVNFSAVAMRNLE</sequence>
<name>A0A2U9BFD0_SCOMX</name>
<accession>A0A2U9BFD0</accession>
<dbReference type="EMBL" id="CP026248">
    <property type="protein sequence ID" value="AWP02509.1"/>
    <property type="molecule type" value="Genomic_DNA"/>
</dbReference>
<evidence type="ECO:0000313" key="1">
    <source>
        <dbReference type="EMBL" id="AWP02509.1"/>
    </source>
</evidence>
<proteinExistence type="predicted"/>
<organism evidence="1 2">
    <name type="scientific">Scophthalmus maximus</name>
    <name type="common">Turbot</name>
    <name type="synonym">Psetta maxima</name>
    <dbReference type="NCBI Taxonomy" id="52904"/>
    <lineage>
        <taxon>Eukaryota</taxon>
        <taxon>Metazoa</taxon>
        <taxon>Chordata</taxon>
        <taxon>Craniata</taxon>
        <taxon>Vertebrata</taxon>
        <taxon>Euteleostomi</taxon>
        <taxon>Actinopterygii</taxon>
        <taxon>Neopterygii</taxon>
        <taxon>Teleostei</taxon>
        <taxon>Neoteleostei</taxon>
        <taxon>Acanthomorphata</taxon>
        <taxon>Carangaria</taxon>
        <taxon>Pleuronectiformes</taxon>
        <taxon>Pleuronectoidei</taxon>
        <taxon>Scophthalmidae</taxon>
        <taxon>Scophthalmus</taxon>
    </lineage>
</organism>
<reference evidence="1 2" key="1">
    <citation type="submission" date="2017-12" db="EMBL/GenBank/DDBJ databases">
        <title>Integrating genomic resources of turbot (Scophthalmus maximus) in depth evaluation of genetic and physical mapping variation across individuals.</title>
        <authorList>
            <person name="Martinez P."/>
        </authorList>
    </citation>
    <scope>NUCLEOTIDE SEQUENCE [LARGE SCALE GENOMIC DNA]</scope>
</reference>